<gene>
    <name evidence="9" type="ORF">PSALAMII_LOCUS8268</name>
</gene>
<dbReference type="PANTHER" id="PTHR22726">
    <property type="entry name" value="METALLOENDOPEPTIDASE OMA1"/>
    <property type="match status" value="1"/>
</dbReference>
<evidence type="ECO:0000259" key="8">
    <source>
        <dbReference type="Pfam" id="PF01435"/>
    </source>
</evidence>
<proteinExistence type="inferred from homology"/>
<evidence type="ECO:0000313" key="10">
    <source>
        <dbReference type="Proteomes" id="UP001152649"/>
    </source>
</evidence>
<dbReference type="Gene3D" id="3.30.2010.10">
    <property type="entry name" value="Metalloproteases ('zincins'), catalytic domain"/>
    <property type="match status" value="1"/>
</dbReference>
<dbReference type="InterPro" id="IPR051156">
    <property type="entry name" value="Mito/Outer_Membr_Metalloprot"/>
</dbReference>
<comment type="cofactor">
    <cofactor evidence="6">
        <name>Zn(2+)</name>
        <dbReference type="ChEBI" id="CHEBI:29105"/>
    </cofactor>
    <text evidence="6">Binds 1 zinc ion per subunit.</text>
</comment>
<dbReference type="InterPro" id="IPR001915">
    <property type="entry name" value="Peptidase_M48"/>
</dbReference>
<name>A0A9W4JQ23_9EURO</name>
<evidence type="ECO:0000256" key="7">
    <source>
        <dbReference type="SAM" id="MobiDB-lite"/>
    </source>
</evidence>
<sequence>MLRNLGAFRALGGQPVLLAQRLRPPIHAPQLPGVIQTTSLQKPQLHSPTRPPYQASHLRTSARPEHQYYRFRNARQSRFSRFVEALKPRHFVFIGLGASGVYLYNVEEVEMTGRRRFNCISHARELALGNESYREILASEHGKILAANHPLTVLVDEVLQDLVAGIEIEGADWRVYVIKDDENQNAFVLPGGRVFVYTGILPICRDTNGLAAVLGHEIAHVFAHHPAERMSNSLLKLGVVMALSLLFDVLKRTESDSVWTFETGCRELLTVSVIMSKACFNPKAAVQLWARMHEREKQAPPQFMSTHPSNYNRMEAMEGWLDAANIIYRDNGCEDLTKYGKIFNFSSWLLHVADLSSDRFPCFQ</sequence>
<keyword evidence="4 6" id="KW-0862">Zinc</keyword>
<organism evidence="9 10">
    <name type="scientific">Penicillium salamii</name>
    <dbReference type="NCBI Taxonomy" id="1612424"/>
    <lineage>
        <taxon>Eukaryota</taxon>
        <taxon>Fungi</taxon>
        <taxon>Dikarya</taxon>
        <taxon>Ascomycota</taxon>
        <taxon>Pezizomycotina</taxon>
        <taxon>Eurotiomycetes</taxon>
        <taxon>Eurotiomycetidae</taxon>
        <taxon>Eurotiales</taxon>
        <taxon>Aspergillaceae</taxon>
        <taxon>Penicillium</taxon>
    </lineage>
</organism>
<dbReference type="GO" id="GO:0004222">
    <property type="term" value="F:metalloendopeptidase activity"/>
    <property type="evidence" value="ECO:0007669"/>
    <property type="project" value="InterPro"/>
</dbReference>
<dbReference type="GO" id="GO:0006515">
    <property type="term" value="P:protein quality control for misfolded or incompletely synthesized proteins"/>
    <property type="evidence" value="ECO:0007669"/>
    <property type="project" value="TreeGrafter"/>
</dbReference>
<evidence type="ECO:0000256" key="1">
    <source>
        <dbReference type="ARBA" id="ARBA00022670"/>
    </source>
</evidence>
<comment type="similarity">
    <text evidence="6">Belongs to the peptidase M48 family.</text>
</comment>
<dbReference type="Pfam" id="PF01435">
    <property type="entry name" value="Peptidase_M48"/>
    <property type="match status" value="1"/>
</dbReference>
<evidence type="ECO:0000256" key="4">
    <source>
        <dbReference type="ARBA" id="ARBA00022833"/>
    </source>
</evidence>
<dbReference type="Proteomes" id="UP001152649">
    <property type="component" value="Unassembled WGS sequence"/>
</dbReference>
<dbReference type="GO" id="GO:0034982">
    <property type="term" value="P:mitochondrial protein processing"/>
    <property type="evidence" value="ECO:0007669"/>
    <property type="project" value="TreeGrafter"/>
</dbReference>
<evidence type="ECO:0000256" key="5">
    <source>
        <dbReference type="ARBA" id="ARBA00023049"/>
    </source>
</evidence>
<feature type="domain" description="Peptidase M48" evidence="8">
    <location>
        <begin position="155"/>
        <end position="242"/>
    </location>
</feature>
<keyword evidence="3 6" id="KW-0378">Hydrolase</keyword>
<dbReference type="GO" id="GO:0005743">
    <property type="term" value="C:mitochondrial inner membrane"/>
    <property type="evidence" value="ECO:0007669"/>
    <property type="project" value="TreeGrafter"/>
</dbReference>
<evidence type="ECO:0000256" key="3">
    <source>
        <dbReference type="ARBA" id="ARBA00022801"/>
    </source>
</evidence>
<keyword evidence="10" id="KW-1185">Reference proteome</keyword>
<dbReference type="PANTHER" id="PTHR22726:SF1">
    <property type="entry name" value="METALLOENDOPEPTIDASE OMA1, MITOCHONDRIAL"/>
    <property type="match status" value="1"/>
</dbReference>
<accession>A0A9W4JQ23</accession>
<comment type="caution">
    <text evidence="9">The sequence shown here is derived from an EMBL/GenBank/DDBJ whole genome shotgun (WGS) entry which is preliminary data.</text>
</comment>
<dbReference type="OrthoDB" id="7464992at2759"/>
<dbReference type="EMBL" id="CAJVPG010000422">
    <property type="protein sequence ID" value="CAG8405768.1"/>
    <property type="molecule type" value="Genomic_DNA"/>
</dbReference>
<dbReference type="AlphaFoldDB" id="A0A9W4JQ23"/>
<protein>
    <recommendedName>
        <fullName evidence="8">Peptidase M48 domain-containing protein</fullName>
    </recommendedName>
</protein>
<evidence type="ECO:0000256" key="6">
    <source>
        <dbReference type="RuleBase" id="RU003983"/>
    </source>
</evidence>
<evidence type="ECO:0000256" key="2">
    <source>
        <dbReference type="ARBA" id="ARBA00022723"/>
    </source>
</evidence>
<keyword evidence="2" id="KW-0479">Metal-binding</keyword>
<reference evidence="9" key="1">
    <citation type="submission" date="2021-07" db="EMBL/GenBank/DDBJ databases">
        <authorList>
            <person name="Branca A.L. A."/>
        </authorList>
    </citation>
    <scope>NUCLEOTIDE SEQUENCE</scope>
</reference>
<dbReference type="GO" id="GO:0046872">
    <property type="term" value="F:metal ion binding"/>
    <property type="evidence" value="ECO:0007669"/>
    <property type="project" value="UniProtKB-KW"/>
</dbReference>
<evidence type="ECO:0000313" key="9">
    <source>
        <dbReference type="EMBL" id="CAG8405768.1"/>
    </source>
</evidence>
<dbReference type="CDD" id="cd07331">
    <property type="entry name" value="M48C_Oma1_like"/>
    <property type="match status" value="1"/>
</dbReference>
<feature type="region of interest" description="Disordered" evidence="7">
    <location>
        <begin position="40"/>
        <end position="59"/>
    </location>
</feature>
<keyword evidence="1 6" id="KW-0645">Protease</keyword>
<keyword evidence="5 6" id="KW-0482">Metalloprotease</keyword>